<evidence type="ECO:0000313" key="1">
    <source>
        <dbReference type="EMBL" id="JAD44132.1"/>
    </source>
</evidence>
<accession>A0A0A9AAS7</accession>
<proteinExistence type="predicted"/>
<name>A0A0A9AAS7_ARUDO</name>
<dbReference type="AlphaFoldDB" id="A0A0A9AAS7"/>
<organism evidence="1">
    <name type="scientific">Arundo donax</name>
    <name type="common">Giant reed</name>
    <name type="synonym">Donax arundinaceus</name>
    <dbReference type="NCBI Taxonomy" id="35708"/>
    <lineage>
        <taxon>Eukaryota</taxon>
        <taxon>Viridiplantae</taxon>
        <taxon>Streptophyta</taxon>
        <taxon>Embryophyta</taxon>
        <taxon>Tracheophyta</taxon>
        <taxon>Spermatophyta</taxon>
        <taxon>Magnoliopsida</taxon>
        <taxon>Liliopsida</taxon>
        <taxon>Poales</taxon>
        <taxon>Poaceae</taxon>
        <taxon>PACMAD clade</taxon>
        <taxon>Arundinoideae</taxon>
        <taxon>Arundineae</taxon>
        <taxon>Arundo</taxon>
    </lineage>
</organism>
<protein>
    <submittedName>
        <fullName evidence="1">Uncharacterized protein</fullName>
    </submittedName>
</protein>
<dbReference type="EMBL" id="GBRH01253763">
    <property type="protein sequence ID" value="JAD44132.1"/>
    <property type="molecule type" value="Transcribed_RNA"/>
</dbReference>
<reference evidence="1" key="2">
    <citation type="journal article" date="2015" name="Data Brief">
        <title>Shoot transcriptome of the giant reed, Arundo donax.</title>
        <authorList>
            <person name="Barrero R.A."/>
            <person name="Guerrero F.D."/>
            <person name="Moolhuijzen P."/>
            <person name="Goolsby J.A."/>
            <person name="Tidwell J."/>
            <person name="Bellgard S.E."/>
            <person name="Bellgard M.I."/>
        </authorList>
    </citation>
    <scope>NUCLEOTIDE SEQUENCE</scope>
    <source>
        <tissue evidence="1">Shoot tissue taken approximately 20 cm above the soil surface</tissue>
    </source>
</reference>
<reference evidence="1" key="1">
    <citation type="submission" date="2014-09" db="EMBL/GenBank/DDBJ databases">
        <authorList>
            <person name="Magalhaes I.L.F."/>
            <person name="Oliveira U."/>
            <person name="Santos F.R."/>
            <person name="Vidigal T.H.D.A."/>
            <person name="Brescovit A.D."/>
            <person name="Santos A.J."/>
        </authorList>
    </citation>
    <scope>NUCLEOTIDE SEQUENCE</scope>
    <source>
        <tissue evidence="1">Shoot tissue taken approximately 20 cm above the soil surface</tissue>
    </source>
</reference>
<sequence>MAEYNSLSIRTPPDHGVFS</sequence>